<gene>
    <name evidence="1" type="ORF">PNK_1820</name>
</gene>
<evidence type="ECO:0008006" key="3">
    <source>
        <dbReference type="Google" id="ProtNLM"/>
    </source>
</evidence>
<dbReference type="AlphaFoldDB" id="A0A0U5ET62"/>
<dbReference type="InParanoid" id="A0A0U5ET62"/>
<name>A0A0U5ET62_9BACT</name>
<dbReference type="RefSeq" id="WP_059061608.1">
    <property type="nucleotide sequence ID" value="NZ_LN879502.1"/>
</dbReference>
<evidence type="ECO:0000313" key="2">
    <source>
        <dbReference type="Proteomes" id="UP000069902"/>
    </source>
</evidence>
<protein>
    <recommendedName>
        <fullName evidence="3">Peptidase C58 YopT-type domain-containing protein</fullName>
    </recommendedName>
</protein>
<proteinExistence type="predicted"/>
<organism evidence="1 2">
    <name type="scientific">Candidatus Protochlamydia naegleriophila</name>
    <dbReference type="NCBI Taxonomy" id="389348"/>
    <lineage>
        <taxon>Bacteria</taxon>
        <taxon>Pseudomonadati</taxon>
        <taxon>Chlamydiota</taxon>
        <taxon>Chlamydiia</taxon>
        <taxon>Parachlamydiales</taxon>
        <taxon>Parachlamydiaceae</taxon>
        <taxon>Candidatus Protochlamydia</taxon>
    </lineage>
</organism>
<sequence>MFGVNSDHFYYGRIDELAARVNPPKEREIESILYSAKQFINQNLFDHENKLKSKFEHLKLEDNKIADLLAKLSLSFKDDGTIEGFVPFNQADIINSQLPDNLKGMVFRFQGLCELICNKVLMDSLLGKEGVANQLKQKITPEELNKDPVAKSHLLDVYSVFYKMAAFLFGVYPDNIFSVLDQWKLVEDTGGEKKVNKELLTEGLKHLDNGTTLKLEVFCKDKSSFTGHSLLVKKVNDNEFIFFDPNSGEHRGLSSDELANKIDEQLKQWNGTDLFFTKSEAYLKRLKNKKILMTAKQNIGPSS</sequence>
<dbReference type="EMBL" id="LN879502">
    <property type="protein sequence ID" value="CUI17427.1"/>
    <property type="molecule type" value="Genomic_DNA"/>
</dbReference>
<dbReference type="KEGG" id="pnl:PNK_1820"/>
<dbReference type="Proteomes" id="UP000069902">
    <property type="component" value="Chromosome cPNK"/>
</dbReference>
<evidence type="ECO:0000313" key="1">
    <source>
        <dbReference type="EMBL" id="CUI17427.1"/>
    </source>
</evidence>
<reference evidence="2" key="1">
    <citation type="submission" date="2015-09" db="EMBL/GenBank/DDBJ databases">
        <authorList>
            <person name="Bertelli C."/>
        </authorList>
    </citation>
    <scope>NUCLEOTIDE SEQUENCE [LARGE SCALE GENOMIC DNA]</scope>
    <source>
        <strain evidence="2">KNic</strain>
    </source>
</reference>
<keyword evidence="2" id="KW-1185">Reference proteome</keyword>
<dbReference type="PATRIC" id="fig|389348.3.peg.2045"/>
<accession>A0A0U5ET62</accession>